<proteinExistence type="predicted"/>
<evidence type="ECO:0000313" key="1">
    <source>
        <dbReference type="EMBL" id="TNN59561.1"/>
    </source>
</evidence>
<accession>A0A4Z2H1V7</accession>
<sequence length="75" mass="8244">MHALPYRLLSDSQDLMYSYDGAVTILLSGRDTLRGKDNRSYHLHVLVDGLTGGVFKDSSLATIGYLAHLSRNGGY</sequence>
<protein>
    <submittedName>
        <fullName evidence="1">Uncharacterized protein</fullName>
    </submittedName>
</protein>
<comment type="caution">
    <text evidence="1">The sequence shown here is derived from an EMBL/GenBank/DDBJ whole genome shotgun (WGS) entry which is preliminary data.</text>
</comment>
<organism evidence="1 2">
    <name type="scientific">Liparis tanakae</name>
    <name type="common">Tanaka's snailfish</name>
    <dbReference type="NCBI Taxonomy" id="230148"/>
    <lineage>
        <taxon>Eukaryota</taxon>
        <taxon>Metazoa</taxon>
        <taxon>Chordata</taxon>
        <taxon>Craniata</taxon>
        <taxon>Vertebrata</taxon>
        <taxon>Euteleostomi</taxon>
        <taxon>Actinopterygii</taxon>
        <taxon>Neopterygii</taxon>
        <taxon>Teleostei</taxon>
        <taxon>Neoteleostei</taxon>
        <taxon>Acanthomorphata</taxon>
        <taxon>Eupercaria</taxon>
        <taxon>Perciformes</taxon>
        <taxon>Cottioidei</taxon>
        <taxon>Cottales</taxon>
        <taxon>Liparidae</taxon>
        <taxon>Liparis</taxon>
    </lineage>
</organism>
<name>A0A4Z2H1V7_9TELE</name>
<evidence type="ECO:0000313" key="2">
    <source>
        <dbReference type="Proteomes" id="UP000314294"/>
    </source>
</evidence>
<reference evidence="1 2" key="1">
    <citation type="submission" date="2019-03" db="EMBL/GenBank/DDBJ databases">
        <title>First draft genome of Liparis tanakae, snailfish: a comprehensive survey of snailfish specific genes.</title>
        <authorList>
            <person name="Kim W."/>
            <person name="Song I."/>
            <person name="Jeong J.-H."/>
            <person name="Kim D."/>
            <person name="Kim S."/>
            <person name="Ryu S."/>
            <person name="Song J.Y."/>
            <person name="Lee S.K."/>
        </authorList>
    </citation>
    <scope>NUCLEOTIDE SEQUENCE [LARGE SCALE GENOMIC DNA]</scope>
    <source>
        <tissue evidence="1">Muscle</tissue>
    </source>
</reference>
<dbReference type="EMBL" id="SRLO01000353">
    <property type="protein sequence ID" value="TNN59561.1"/>
    <property type="molecule type" value="Genomic_DNA"/>
</dbReference>
<dbReference type="Proteomes" id="UP000314294">
    <property type="component" value="Unassembled WGS sequence"/>
</dbReference>
<gene>
    <name evidence="1" type="ORF">EYF80_030211</name>
</gene>
<dbReference type="AlphaFoldDB" id="A0A4Z2H1V7"/>
<keyword evidence="2" id="KW-1185">Reference proteome</keyword>